<sequence length="105" mass="11795">MSQLAIEKNGITGIHTKMLVLENQSYCPFISLSLRSTPKQITWVNILAVLNKQLPLIDETISYIKISVIRLVMYELQLLTVTVTLPLPVIICILAVYTAVEQEPV</sequence>
<gene>
    <name evidence="2" type="ORF">EZS28_000265</name>
</gene>
<proteinExistence type="predicted"/>
<evidence type="ECO:0000313" key="2">
    <source>
        <dbReference type="EMBL" id="KAA6404203.1"/>
    </source>
</evidence>
<protein>
    <submittedName>
        <fullName evidence="2">Uncharacterized protein</fullName>
    </submittedName>
</protein>
<name>A0A5J4XAS0_9EUKA</name>
<keyword evidence="1" id="KW-1133">Transmembrane helix</keyword>
<dbReference type="AlphaFoldDB" id="A0A5J4XAS0"/>
<reference evidence="2 3" key="1">
    <citation type="submission" date="2019-03" db="EMBL/GenBank/DDBJ databases">
        <title>Single cell metagenomics reveals metabolic interactions within the superorganism composed of flagellate Streblomastix strix and complex community of Bacteroidetes bacteria on its surface.</title>
        <authorList>
            <person name="Treitli S.C."/>
            <person name="Kolisko M."/>
            <person name="Husnik F."/>
            <person name="Keeling P."/>
            <person name="Hampl V."/>
        </authorList>
    </citation>
    <scope>NUCLEOTIDE SEQUENCE [LARGE SCALE GENOMIC DNA]</scope>
    <source>
        <strain evidence="2">ST1C</strain>
    </source>
</reference>
<comment type="caution">
    <text evidence="2">The sequence shown here is derived from an EMBL/GenBank/DDBJ whole genome shotgun (WGS) entry which is preliminary data.</text>
</comment>
<feature type="transmembrane region" description="Helical" evidence="1">
    <location>
        <begin position="78"/>
        <end position="100"/>
    </location>
</feature>
<evidence type="ECO:0000256" key="1">
    <source>
        <dbReference type="SAM" id="Phobius"/>
    </source>
</evidence>
<keyword evidence="1" id="KW-0472">Membrane</keyword>
<evidence type="ECO:0000313" key="3">
    <source>
        <dbReference type="Proteomes" id="UP000324800"/>
    </source>
</evidence>
<organism evidence="2 3">
    <name type="scientific">Streblomastix strix</name>
    <dbReference type="NCBI Taxonomy" id="222440"/>
    <lineage>
        <taxon>Eukaryota</taxon>
        <taxon>Metamonada</taxon>
        <taxon>Preaxostyla</taxon>
        <taxon>Oxymonadida</taxon>
        <taxon>Streblomastigidae</taxon>
        <taxon>Streblomastix</taxon>
    </lineage>
</organism>
<accession>A0A5J4XAS0</accession>
<keyword evidence="1" id="KW-0812">Transmembrane</keyword>
<dbReference type="Proteomes" id="UP000324800">
    <property type="component" value="Unassembled WGS sequence"/>
</dbReference>
<dbReference type="EMBL" id="SNRW01000020">
    <property type="protein sequence ID" value="KAA6404203.1"/>
    <property type="molecule type" value="Genomic_DNA"/>
</dbReference>